<dbReference type="OrthoDB" id="6965261at2"/>
<evidence type="ECO:0000256" key="1">
    <source>
        <dbReference type="SAM" id="Phobius"/>
    </source>
</evidence>
<keyword evidence="1" id="KW-0472">Membrane</keyword>
<proteinExistence type="predicted"/>
<accession>A0A4Q7LT60</accession>
<dbReference type="NCBIfam" id="TIGR03368">
    <property type="entry name" value="cellulose_yhjU"/>
    <property type="match status" value="1"/>
</dbReference>
<feature type="transmembrane region" description="Helical" evidence="1">
    <location>
        <begin position="12"/>
        <end position="33"/>
    </location>
</feature>
<comment type="caution">
    <text evidence="2">The sequence shown here is derived from an EMBL/GenBank/DDBJ whole genome shotgun (WGS) entry which is preliminary data.</text>
</comment>
<name>A0A4Q7LT60_9BURK</name>
<protein>
    <submittedName>
        <fullName evidence="2">Cellulose synthase operon protein YhjU</fullName>
    </submittedName>
</protein>
<feature type="transmembrane region" description="Helical" evidence="1">
    <location>
        <begin position="82"/>
        <end position="108"/>
    </location>
</feature>
<dbReference type="Pfam" id="PF11658">
    <property type="entry name" value="CBP_BcsG"/>
    <property type="match status" value="1"/>
</dbReference>
<dbReference type="Proteomes" id="UP000293433">
    <property type="component" value="Unassembled WGS sequence"/>
</dbReference>
<keyword evidence="1" id="KW-0812">Transmembrane</keyword>
<dbReference type="EMBL" id="SGWV01000007">
    <property type="protein sequence ID" value="RZS57834.1"/>
    <property type="molecule type" value="Genomic_DNA"/>
</dbReference>
<dbReference type="Gene3D" id="3.40.720.10">
    <property type="entry name" value="Alkaline Phosphatase, subunit A"/>
    <property type="match status" value="1"/>
</dbReference>
<feature type="transmembrane region" description="Helical" evidence="1">
    <location>
        <begin position="115"/>
        <end position="135"/>
    </location>
</feature>
<keyword evidence="1" id="KW-1133">Transmembrane helix</keyword>
<sequence length="521" mass="56770">MGAWSIYFLLKFGLHLSGLIELALLANVALALLLSWPWPGGLHRLLRWLAVPAGAALLYRESPWPPLSRLWDNWQAVSDFSLAYLFELGTRFVNAPMLAALLVAGVVLSGLATRLRLSTWVFVGLAVFALLPSPAQRARDEQLAQAVSVDGAGMGPIDLERLDLTLQAFHDGERAKTLKFPVDAGPPPFDLVILSVCSLSWDDLDHAKLTDAPFMRRFDVVFDRFNSGATYSGPAVLRLLHANCGQVPQSELYGGARGECLLMRSLEQAGYQPAVLLNHDGRFDGFADTLKRDSALPSLPEQVLDAPVAMNGFDGSAIRDDGEVLGRWWRARAEAAGPGRLALLYNTISLHDGNRVPGIASISSLDTYAPRARKLFADLERFVDGIERSGRPTVVVLAPEHGAAVRGDAQQVAGLRELPTRVITHVPAGVMLLNFGVKRAADAPPVHVTQNASYQSLFAVVAGLLHGGPEVTQPERLVELGMALPPIEWVSENDRHIYLQRGPYGYLRTPEGRWSLMTAQP</sequence>
<dbReference type="InterPro" id="IPR017744">
    <property type="entry name" value="BcsG"/>
</dbReference>
<reference evidence="2 3" key="1">
    <citation type="submission" date="2019-02" db="EMBL/GenBank/DDBJ databases">
        <title>Genomic Encyclopedia of Type Strains, Phase IV (KMG-IV): sequencing the most valuable type-strain genomes for metagenomic binning, comparative biology and taxonomic classification.</title>
        <authorList>
            <person name="Goeker M."/>
        </authorList>
    </citation>
    <scope>NUCLEOTIDE SEQUENCE [LARGE SCALE GENOMIC DNA]</scope>
    <source>
        <strain evidence="2 3">DSM 10617</strain>
    </source>
</reference>
<keyword evidence="3" id="KW-1185">Reference proteome</keyword>
<dbReference type="RefSeq" id="WP_130480051.1">
    <property type="nucleotide sequence ID" value="NZ_SGWV01000007.1"/>
</dbReference>
<organism evidence="2 3">
    <name type="scientific">Sphaerotilus mobilis</name>
    <dbReference type="NCBI Taxonomy" id="47994"/>
    <lineage>
        <taxon>Bacteria</taxon>
        <taxon>Pseudomonadati</taxon>
        <taxon>Pseudomonadota</taxon>
        <taxon>Betaproteobacteria</taxon>
        <taxon>Burkholderiales</taxon>
        <taxon>Sphaerotilaceae</taxon>
        <taxon>Sphaerotilus</taxon>
    </lineage>
</organism>
<gene>
    <name evidence="2" type="ORF">EV685_0107</name>
</gene>
<dbReference type="InterPro" id="IPR017850">
    <property type="entry name" value="Alkaline_phosphatase_core_sf"/>
</dbReference>
<evidence type="ECO:0000313" key="3">
    <source>
        <dbReference type="Proteomes" id="UP000293433"/>
    </source>
</evidence>
<evidence type="ECO:0000313" key="2">
    <source>
        <dbReference type="EMBL" id="RZS57834.1"/>
    </source>
</evidence>
<dbReference type="AlphaFoldDB" id="A0A4Q7LT60"/>